<dbReference type="Gene3D" id="3.40.50.300">
    <property type="entry name" value="P-loop containing nucleotide triphosphate hydrolases"/>
    <property type="match status" value="1"/>
</dbReference>
<keyword evidence="1" id="KW-0418">Kinase</keyword>
<organism evidence="1 2">
    <name type="scientific">Agromyces archimandritae</name>
    <dbReference type="NCBI Taxonomy" id="2781962"/>
    <lineage>
        <taxon>Bacteria</taxon>
        <taxon>Bacillati</taxon>
        <taxon>Actinomycetota</taxon>
        <taxon>Actinomycetes</taxon>
        <taxon>Micrococcales</taxon>
        <taxon>Microbacteriaceae</taxon>
        <taxon>Agromyces</taxon>
    </lineage>
</organism>
<accession>A0A975IND7</accession>
<sequence length="236" mass="26101">MPDDAAISDPVTGMRAAVVARLWGELQRVRPEGRALIALDGFDGVGKTHLARELAEHADAVGGRALVSVGIDGFHRPRAERLRAGAGPEGFYRGSYRYRAFFEHVVDPLRFGEAVVPAIWDVARDEPVPKRPRDVPPTGIVVVDGIFLHRPELVDIWDDSVWVSAPFSVTVPRGNARFPRRGDDDPESPANRRYVEGQRMYLREADPESHAGWLFDNTDLDRPSLRHGLAEAAAQA</sequence>
<keyword evidence="1" id="KW-0808">Transferase</keyword>
<dbReference type="InterPro" id="IPR027417">
    <property type="entry name" value="P-loop_NTPase"/>
</dbReference>
<proteinExistence type="predicted"/>
<dbReference type="Proteomes" id="UP000671914">
    <property type="component" value="Chromosome"/>
</dbReference>
<evidence type="ECO:0000313" key="2">
    <source>
        <dbReference type="Proteomes" id="UP000671914"/>
    </source>
</evidence>
<keyword evidence="2" id="KW-1185">Reference proteome</keyword>
<reference evidence="1" key="1">
    <citation type="submission" date="2021-03" db="EMBL/GenBank/DDBJ databases">
        <title>Agromyces archimandritus sp. nov., isolated from the cockroach Archimandrita tessellata.</title>
        <authorList>
            <person name="Guzman J."/>
            <person name="Ortuzar M."/>
            <person name="Poehlein A."/>
            <person name="Daniel R."/>
            <person name="Trujillo M."/>
            <person name="Vilcinskas A."/>
        </authorList>
    </citation>
    <scope>NUCLEOTIDE SEQUENCE</scope>
    <source>
        <strain evidence="1">G127AT</strain>
    </source>
</reference>
<evidence type="ECO:0000313" key="1">
    <source>
        <dbReference type="EMBL" id="QTX04460.1"/>
    </source>
</evidence>
<dbReference type="RefSeq" id="WP_210898070.1">
    <property type="nucleotide sequence ID" value="NZ_CP071696.1"/>
</dbReference>
<dbReference type="EMBL" id="CP071696">
    <property type="protein sequence ID" value="QTX04460.1"/>
    <property type="molecule type" value="Genomic_DNA"/>
</dbReference>
<name>A0A975IND7_9MICO</name>
<dbReference type="KEGG" id="aarc:G127AT_14520"/>
<dbReference type="SUPFAM" id="SSF52540">
    <property type="entry name" value="P-loop containing nucleoside triphosphate hydrolases"/>
    <property type="match status" value="1"/>
</dbReference>
<dbReference type="AlphaFoldDB" id="A0A975IND7"/>
<gene>
    <name evidence="1" type="ORF">G127AT_14520</name>
</gene>
<protein>
    <submittedName>
        <fullName evidence="1">Uridine kinase</fullName>
    </submittedName>
</protein>
<dbReference type="GO" id="GO:0016301">
    <property type="term" value="F:kinase activity"/>
    <property type="evidence" value="ECO:0007669"/>
    <property type="project" value="UniProtKB-KW"/>
</dbReference>